<feature type="domain" description="MOSC" evidence="1">
    <location>
        <begin position="29"/>
        <end position="150"/>
    </location>
</feature>
<organism evidence="2 3">
    <name type="scientific">Petrotoga olearia</name>
    <dbReference type="NCBI Taxonomy" id="156203"/>
    <lineage>
        <taxon>Bacteria</taxon>
        <taxon>Thermotogati</taxon>
        <taxon>Thermotogota</taxon>
        <taxon>Thermotogae</taxon>
        <taxon>Petrotogales</taxon>
        <taxon>Petrotogaceae</taxon>
        <taxon>Petrotoga</taxon>
    </lineage>
</organism>
<gene>
    <name evidence="2" type="ORF">C8D75_0557</name>
</gene>
<comment type="caution">
    <text evidence="2">The sequence shown here is derived from an EMBL/GenBank/DDBJ whole genome shotgun (WGS) entry which is preliminary data.</text>
</comment>
<dbReference type="PROSITE" id="PS51340">
    <property type="entry name" value="MOSC"/>
    <property type="match status" value="1"/>
</dbReference>
<dbReference type="EMBL" id="REFG01000002">
    <property type="protein sequence ID" value="RMA75550.1"/>
    <property type="molecule type" value="Genomic_DNA"/>
</dbReference>
<dbReference type="Proteomes" id="UP000279669">
    <property type="component" value="Unassembled WGS sequence"/>
</dbReference>
<reference evidence="2 3" key="1">
    <citation type="submission" date="2018-10" db="EMBL/GenBank/DDBJ databases">
        <title>Genomic Encyclopedia of Type Strains, Phase IV (KMG-IV): sequencing the most valuable type-strain genomes for metagenomic binning, comparative biology and taxonomic classification.</title>
        <authorList>
            <person name="Goeker M."/>
        </authorList>
    </citation>
    <scope>NUCLEOTIDE SEQUENCE [LARGE SCALE GENOMIC DNA]</scope>
    <source>
        <strain evidence="2 3">DSM 13574</strain>
    </source>
</reference>
<dbReference type="PANTHER" id="PTHR36930:SF1">
    <property type="entry name" value="MOSC DOMAIN-CONTAINING PROTEIN"/>
    <property type="match status" value="1"/>
</dbReference>
<evidence type="ECO:0000259" key="1">
    <source>
        <dbReference type="PROSITE" id="PS51340"/>
    </source>
</evidence>
<dbReference type="PANTHER" id="PTHR36930">
    <property type="entry name" value="METAL-SULFUR CLUSTER BIOSYNTHESIS PROTEINS YUAD-RELATED"/>
    <property type="match status" value="1"/>
</dbReference>
<dbReference type="InterPro" id="IPR052716">
    <property type="entry name" value="MOSC_domain"/>
</dbReference>
<name>A0ABX9UEK5_9BACT</name>
<protein>
    <recommendedName>
        <fullName evidence="1">MOSC domain-containing protein</fullName>
    </recommendedName>
</protein>
<dbReference type="Gene3D" id="2.40.33.20">
    <property type="entry name" value="PK beta-barrel domain-like"/>
    <property type="match status" value="1"/>
</dbReference>
<proteinExistence type="predicted"/>
<accession>A0ABX9UEK5</accession>
<keyword evidence="3" id="KW-1185">Reference proteome</keyword>
<evidence type="ECO:0000313" key="3">
    <source>
        <dbReference type="Proteomes" id="UP000279669"/>
    </source>
</evidence>
<sequence length="152" mass="16910">MGLMLEKTMSKEGKVIKVCKCEKRGMLKKTQDKINIITNYGVEGDYHAGRSHRQVSLLGIESLEKIVKERDINLKDGYCNFAQNITIKGIELYKYPVGTKFRVGESVLLEITEIGKAGEFNPDNIMLTEGIFAKVLEGGIVVPGDELTIVSE</sequence>
<evidence type="ECO:0000313" key="2">
    <source>
        <dbReference type="EMBL" id="RMA75550.1"/>
    </source>
</evidence>
<dbReference type="InterPro" id="IPR011037">
    <property type="entry name" value="Pyrv_Knase-like_insert_dom_sf"/>
</dbReference>
<dbReference type="InterPro" id="IPR005302">
    <property type="entry name" value="MoCF_Sase_C"/>
</dbReference>
<dbReference type="SUPFAM" id="SSF50800">
    <property type="entry name" value="PK beta-barrel domain-like"/>
    <property type="match status" value="1"/>
</dbReference>